<keyword evidence="1" id="KW-0560">Oxidoreductase</keyword>
<gene>
    <name evidence="3" type="ORF">HEK616_12910</name>
</gene>
<keyword evidence="4" id="KW-1185">Reference proteome</keyword>
<keyword evidence="1" id="KW-0479">Metal-binding</keyword>
<dbReference type="InterPro" id="IPR056470">
    <property type="entry name" value="BesD/HalB-like"/>
</dbReference>
<proteinExistence type="inferred from homology"/>
<evidence type="ECO:0000313" key="4">
    <source>
        <dbReference type="Proteomes" id="UP001059597"/>
    </source>
</evidence>
<accession>A0ABM7ZN91</accession>
<evidence type="ECO:0000256" key="1">
    <source>
        <dbReference type="RuleBase" id="RU003682"/>
    </source>
</evidence>
<organism evidence="3 4">
    <name type="scientific">Streptomyces nigrescens</name>
    <dbReference type="NCBI Taxonomy" id="1920"/>
    <lineage>
        <taxon>Bacteria</taxon>
        <taxon>Bacillati</taxon>
        <taxon>Actinomycetota</taxon>
        <taxon>Actinomycetes</taxon>
        <taxon>Kitasatosporales</taxon>
        <taxon>Streptomycetaceae</taxon>
        <taxon>Streptomyces</taxon>
    </lineage>
</organism>
<dbReference type="InterPro" id="IPR005123">
    <property type="entry name" value="Oxoglu/Fe-dep_dioxygenase_dom"/>
</dbReference>
<keyword evidence="1" id="KW-0408">Iron</keyword>
<dbReference type="RefSeq" id="WP_261951911.1">
    <property type="nucleotide sequence ID" value="NZ_AP026073.1"/>
</dbReference>
<feature type="domain" description="Fe2OG dioxygenase" evidence="2">
    <location>
        <begin position="157"/>
        <end position="268"/>
    </location>
</feature>
<name>A0ABM7ZN91_STRNI</name>
<comment type="similarity">
    <text evidence="1">Belongs to the iron/ascorbate-dependent oxidoreductase family.</text>
</comment>
<reference evidence="3" key="1">
    <citation type="submission" date="2022-06" db="EMBL/GenBank/DDBJ databases">
        <title>Complete genome sequence of Streptomyces nigrescens HEK616.</title>
        <authorList>
            <person name="Asamizu S."/>
            <person name="Onaka H."/>
        </authorList>
    </citation>
    <scope>NUCLEOTIDE SEQUENCE</scope>
    <source>
        <strain evidence="3">HEK616</strain>
    </source>
</reference>
<dbReference type="SUPFAM" id="SSF51197">
    <property type="entry name" value="Clavaminate synthase-like"/>
    <property type="match status" value="1"/>
</dbReference>
<evidence type="ECO:0000313" key="3">
    <source>
        <dbReference type="EMBL" id="BDM67804.1"/>
    </source>
</evidence>
<dbReference type="EMBL" id="AP026073">
    <property type="protein sequence ID" value="BDM67804.1"/>
    <property type="molecule type" value="Genomic_DNA"/>
</dbReference>
<dbReference type="Proteomes" id="UP001059597">
    <property type="component" value="Chromosome"/>
</dbReference>
<dbReference type="PROSITE" id="PS51471">
    <property type="entry name" value="FE2OG_OXY"/>
    <property type="match status" value="1"/>
</dbReference>
<evidence type="ECO:0000259" key="2">
    <source>
        <dbReference type="PROSITE" id="PS51471"/>
    </source>
</evidence>
<sequence>MSTVNSIGTAHDPAPTTARTTTLDEVVDTGRYPLADPDGPEARAVVSRARQELDTLGCTVLPDFLHPDRRALLRTECAEIAPRAHFDVESVNVYNIAVDRDLPPGHPGSRVFERGNAFVARDRIPADALISRLYAHPAFQRFVARCFRLPRLYELADPYSALVLNVVEPGKEHPWHFDTNEFTVSMLTQQAGAGGDFEYCPNIRSARDEHFDDVRDVLEGRGERLIHRLPLRPGDLQLFKGRYSLHRVSPVRGATARHSAIFAYSERPGVIGSVARTRQLFGRVDPAHLAAEGRAIRGDQLLD</sequence>
<protein>
    <recommendedName>
        <fullName evidence="2">Fe2OG dioxygenase domain-containing protein</fullName>
    </recommendedName>
</protein>
<dbReference type="Gene3D" id="2.60.120.620">
    <property type="entry name" value="q2cbj1_9rhob like domain"/>
    <property type="match status" value="1"/>
</dbReference>
<dbReference type="Pfam" id="PF23169">
    <property type="entry name" value="HalD"/>
    <property type="match status" value="1"/>
</dbReference>